<evidence type="ECO:0000313" key="2">
    <source>
        <dbReference type="EMBL" id="GBM78880.1"/>
    </source>
</evidence>
<dbReference type="Proteomes" id="UP000499080">
    <property type="component" value="Unassembled WGS sequence"/>
</dbReference>
<reference evidence="2 3" key="1">
    <citation type="journal article" date="2019" name="Sci. Rep.">
        <title>Orb-weaving spider Araneus ventricosus genome elucidates the spidroin gene catalogue.</title>
        <authorList>
            <person name="Kono N."/>
            <person name="Nakamura H."/>
            <person name="Ohtoshi R."/>
            <person name="Moran D.A.P."/>
            <person name="Shinohara A."/>
            <person name="Yoshida Y."/>
            <person name="Fujiwara M."/>
            <person name="Mori M."/>
            <person name="Tomita M."/>
            <person name="Arakawa K."/>
        </authorList>
    </citation>
    <scope>NUCLEOTIDE SEQUENCE [LARGE SCALE GENOMIC DNA]</scope>
</reference>
<dbReference type="EMBL" id="BGPR01002784">
    <property type="protein sequence ID" value="GBM78880.1"/>
    <property type="molecule type" value="Genomic_DNA"/>
</dbReference>
<feature type="region of interest" description="Disordered" evidence="1">
    <location>
        <begin position="1"/>
        <end position="48"/>
    </location>
</feature>
<accession>A0A4Y2IMQ4</accession>
<protein>
    <submittedName>
        <fullName evidence="2">Uncharacterized protein</fullName>
    </submittedName>
</protein>
<keyword evidence="3" id="KW-1185">Reference proteome</keyword>
<proteinExistence type="predicted"/>
<dbReference type="AlphaFoldDB" id="A0A4Y2IMQ4"/>
<sequence length="92" mass="10398">MLYSCRHISTQNTMPPAKDPHPQSPFSVPDNGVNSKEPFNKPPDGEEIPWGSICSTPSRFVLFVAMKASNLYMGCHGVWCHPQNTRYVMCNW</sequence>
<comment type="caution">
    <text evidence="2">The sequence shown here is derived from an EMBL/GenBank/DDBJ whole genome shotgun (WGS) entry which is preliminary data.</text>
</comment>
<name>A0A4Y2IMQ4_ARAVE</name>
<evidence type="ECO:0000313" key="3">
    <source>
        <dbReference type="Proteomes" id="UP000499080"/>
    </source>
</evidence>
<organism evidence="2 3">
    <name type="scientific">Araneus ventricosus</name>
    <name type="common">Orbweaver spider</name>
    <name type="synonym">Epeira ventricosa</name>
    <dbReference type="NCBI Taxonomy" id="182803"/>
    <lineage>
        <taxon>Eukaryota</taxon>
        <taxon>Metazoa</taxon>
        <taxon>Ecdysozoa</taxon>
        <taxon>Arthropoda</taxon>
        <taxon>Chelicerata</taxon>
        <taxon>Arachnida</taxon>
        <taxon>Araneae</taxon>
        <taxon>Araneomorphae</taxon>
        <taxon>Entelegynae</taxon>
        <taxon>Araneoidea</taxon>
        <taxon>Araneidae</taxon>
        <taxon>Araneus</taxon>
    </lineage>
</organism>
<evidence type="ECO:0000256" key="1">
    <source>
        <dbReference type="SAM" id="MobiDB-lite"/>
    </source>
</evidence>
<gene>
    <name evidence="2" type="ORF">AVEN_12951_1</name>
</gene>